<sequence length="64" mass="7413">MVEMSQPSSIQEHARNSQKEKETFVDTIIEEDVGSMPGRLSHLFILWSLHYKTYLVLLTHGAWP</sequence>
<comment type="caution">
    <text evidence="2">The sequence shown here is derived from an EMBL/GenBank/DDBJ whole genome shotgun (WGS) entry which is preliminary data.</text>
</comment>
<feature type="region of interest" description="Disordered" evidence="1">
    <location>
        <begin position="1"/>
        <end position="22"/>
    </location>
</feature>
<keyword evidence="3" id="KW-1185">Reference proteome</keyword>
<dbReference type="Proteomes" id="UP000886520">
    <property type="component" value="Chromosome 15"/>
</dbReference>
<evidence type="ECO:0000313" key="3">
    <source>
        <dbReference type="Proteomes" id="UP000886520"/>
    </source>
</evidence>
<dbReference type="EMBL" id="JABFUD020000015">
    <property type="protein sequence ID" value="KAI5068960.1"/>
    <property type="molecule type" value="Genomic_DNA"/>
</dbReference>
<proteinExistence type="predicted"/>
<evidence type="ECO:0000256" key="1">
    <source>
        <dbReference type="SAM" id="MobiDB-lite"/>
    </source>
</evidence>
<name>A0A9D4UJF9_ADICA</name>
<feature type="compositionally biased region" description="Polar residues" evidence="1">
    <location>
        <begin position="1"/>
        <end position="11"/>
    </location>
</feature>
<gene>
    <name evidence="2" type="ORF">GOP47_0015261</name>
</gene>
<feature type="compositionally biased region" description="Basic and acidic residues" evidence="1">
    <location>
        <begin position="12"/>
        <end position="22"/>
    </location>
</feature>
<dbReference type="AlphaFoldDB" id="A0A9D4UJF9"/>
<protein>
    <submittedName>
        <fullName evidence="2">Uncharacterized protein</fullName>
    </submittedName>
</protein>
<evidence type="ECO:0000313" key="2">
    <source>
        <dbReference type="EMBL" id="KAI5068960.1"/>
    </source>
</evidence>
<organism evidence="2 3">
    <name type="scientific">Adiantum capillus-veneris</name>
    <name type="common">Maidenhair fern</name>
    <dbReference type="NCBI Taxonomy" id="13818"/>
    <lineage>
        <taxon>Eukaryota</taxon>
        <taxon>Viridiplantae</taxon>
        <taxon>Streptophyta</taxon>
        <taxon>Embryophyta</taxon>
        <taxon>Tracheophyta</taxon>
        <taxon>Polypodiopsida</taxon>
        <taxon>Polypodiidae</taxon>
        <taxon>Polypodiales</taxon>
        <taxon>Pteridineae</taxon>
        <taxon>Pteridaceae</taxon>
        <taxon>Vittarioideae</taxon>
        <taxon>Adiantum</taxon>
    </lineage>
</organism>
<reference evidence="2" key="1">
    <citation type="submission" date="2021-01" db="EMBL/GenBank/DDBJ databases">
        <title>Adiantum capillus-veneris genome.</title>
        <authorList>
            <person name="Fang Y."/>
            <person name="Liao Q."/>
        </authorList>
    </citation>
    <scope>NUCLEOTIDE SEQUENCE</scope>
    <source>
        <strain evidence="2">H3</strain>
        <tissue evidence="2">Leaf</tissue>
    </source>
</reference>
<accession>A0A9D4UJF9</accession>